<dbReference type="PANTHER" id="PTHR43826:SF6">
    <property type="entry name" value="GLYCEROL-3-PHOSPHATE TRANSPORTER"/>
    <property type="match status" value="1"/>
</dbReference>
<dbReference type="GO" id="GO:0061513">
    <property type="term" value="F:glucose 6-phosphate:phosphate antiporter activity"/>
    <property type="evidence" value="ECO:0007669"/>
    <property type="project" value="TreeGrafter"/>
</dbReference>
<dbReference type="SUPFAM" id="SSF103473">
    <property type="entry name" value="MFS general substrate transporter"/>
    <property type="match status" value="1"/>
</dbReference>
<feature type="transmembrane region" description="Helical" evidence="7">
    <location>
        <begin position="342"/>
        <end position="361"/>
    </location>
</feature>
<feature type="transmembrane region" description="Helical" evidence="7">
    <location>
        <begin position="433"/>
        <end position="454"/>
    </location>
</feature>
<keyword evidence="3 7" id="KW-0812">Transmembrane</keyword>
<dbReference type="Proteomes" id="UP000501058">
    <property type="component" value="Chromosome"/>
</dbReference>
<comment type="similarity">
    <text evidence="2">Belongs to the major facilitator superfamily. Organophosphate:Pi antiporter (OPA) (TC 2.A.1.4) family.</text>
</comment>
<reference evidence="9 10" key="1">
    <citation type="submission" date="2020-03" db="EMBL/GenBank/DDBJ databases">
        <title>Propioniciclava sp. nov., isolated from Hydrophilus acuminatus.</title>
        <authorList>
            <person name="Hyun D.-W."/>
            <person name="Bae J.-W."/>
        </authorList>
    </citation>
    <scope>NUCLEOTIDE SEQUENCE [LARGE SCALE GENOMIC DNA]</scope>
    <source>
        <strain evidence="9 10">HDW11</strain>
    </source>
</reference>
<dbReference type="PIRSF" id="PIRSF002808">
    <property type="entry name" value="Hexose_phosphate_transp"/>
    <property type="match status" value="1"/>
</dbReference>
<feature type="transmembrane region" description="Helical" evidence="7">
    <location>
        <begin position="268"/>
        <end position="287"/>
    </location>
</feature>
<proteinExistence type="inferred from homology"/>
<dbReference type="InterPro" id="IPR021159">
    <property type="entry name" value="Sugar-P_transporter_CS"/>
</dbReference>
<feature type="transmembrane region" description="Helical" evidence="7">
    <location>
        <begin position="208"/>
        <end position="226"/>
    </location>
</feature>
<evidence type="ECO:0000256" key="7">
    <source>
        <dbReference type="SAM" id="Phobius"/>
    </source>
</evidence>
<evidence type="ECO:0000256" key="3">
    <source>
        <dbReference type="ARBA" id="ARBA00022692"/>
    </source>
</evidence>
<feature type="transmembrane region" description="Helical" evidence="7">
    <location>
        <begin position="80"/>
        <end position="99"/>
    </location>
</feature>
<keyword evidence="4 7" id="KW-1133">Transmembrane helix</keyword>
<dbReference type="InterPro" id="IPR036259">
    <property type="entry name" value="MFS_trans_sf"/>
</dbReference>
<feature type="transmembrane region" description="Helical" evidence="7">
    <location>
        <begin position="307"/>
        <end position="330"/>
    </location>
</feature>
<feature type="domain" description="Major facilitator superfamily (MFS) profile" evidence="8">
    <location>
        <begin position="42"/>
        <end position="459"/>
    </location>
</feature>
<evidence type="ECO:0000313" key="10">
    <source>
        <dbReference type="Proteomes" id="UP000501058"/>
    </source>
</evidence>
<dbReference type="InterPro" id="IPR051337">
    <property type="entry name" value="OPA_Antiporter"/>
</dbReference>
<dbReference type="PROSITE" id="PS00942">
    <property type="entry name" value="GLPT"/>
    <property type="match status" value="1"/>
</dbReference>
<protein>
    <submittedName>
        <fullName evidence="9">MFS transporter</fullName>
    </submittedName>
</protein>
<dbReference type="GO" id="GO:0035435">
    <property type="term" value="P:phosphate ion transmembrane transport"/>
    <property type="evidence" value="ECO:0007669"/>
    <property type="project" value="TreeGrafter"/>
</dbReference>
<evidence type="ECO:0000256" key="2">
    <source>
        <dbReference type="ARBA" id="ARBA00009598"/>
    </source>
</evidence>
<dbReference type="GO" id="GO:0005886">
    <property type="term" value="C:plasma membrane"/>
    <property type="evidence" value="ECO:0007669"/>
    <property type="project" value="UniProtKB-SubCell"/>
</dbReference>
<dbReference type="InterPro" id="IPR020846">
    <property type="entry name" value="MFS_dom"/>
</dbReference>
<dbReference type="EMBL" id="CP049865">
    <property type="protein sequence ID" value="QIK71935.1"/>
    <property type="molecule type" value="Genomic_DNA"/>
</dbReference>
<dbReference type="PROSITE" id="PS50850">
    <property type="entry name" value="MFS"/>
    <property type="match status" value="1"/>
</dbReference>
<evidence type="ECO:0000259" key="8">
    <source>
        <dbReference type="PROSITE" id="PS50850"/>
    </source>
</evidence>
<feature type="transmembrane region" description="Helical" evidence="7">
    <location>
        <begin position="367"/>
        <end position="393"/>
    </location>
</feature>
<dbReference type="AlphaFoldDB" id="A0A6G7Y548"/>
<dbReference type="Gene3D" id="1.20.1250.20">
    <property type="entry name" value="MFS general substrate transporter like domains"/>
    <property type="match status" value="2"/>
</dbReference>
<dbReference type="InterPro" id="IPR000849">
    <property type="entry name" value="Sugar_P_transporter"/>
</dbReference>
<accession>A0A6G7Y548</accession>
<dbReference type="RefSeq" id="WP_166232806.1">
    <property type="nucleotide sequence ID" value="NZ_CP049865.1"/>
</dbReference>
<evidence type="ECO:0000256" key="4">
    <source>
        <dbReference type="ARBA" id="ARBA00022989"/>
    </source>
</evidence>
<dbReference type="CDD" id="cd17345">
    <property type="entry name" value="MFS_GlpT"/>
    <property type="match status" value="1"/>
</dbReference>
<feature type="transmembrane region" description="Helical" evidence="7">
    <location>
        <begin position="405"/>
        <end position="427"/>
    </location>
</feature>
<name>A0A6G7Y548_9ACTN</name>
<keyword evidence="10" id="KW-1185">Reference proteome</keyword>
<evidence type="ECO:0000256" key="5">
    <source>
        <dbReference type="ARBA" id="ARBA00023136"/>
    </source>
</evidence>
<evidence type="ECO:0000313" key="9">
    <source>
        <dbReference type="EMBL" id="QIK71935.1"/>
    </source>
</evidence>
<gene>
    <name evidence="9" type="ORF">G7070_06215</name>
</gene>
<dbReference type="KEGG" id="prv:G7070_06215"/>
<feature type="transmembrane region" description="Helical" evidence="7">
    <location>
        <begin position="136"/>
        <end position="155"/>
    </location>
</feature>
<feature type="region of interest" description="Disordered" evidence="6">
    <location>
        <begin position="1"/>
        <end position="32"/>
    </location>
</feature>
<sequence>MTPTSDPARTAPASTHRRSWLASPPPAPRLPDAEIKEKYPRLRLQVFMGIFIGYAGFYLIRNNIPLIAAVILKEGWIDKVGIGLIANAVLISYGFSKFFMATVSDRSNARYFLPIGLALSALTNLAVAFVPAVSATVATFAIVMFINGWFQGMGWPPCGRVLVHWFSTTERGWKTAIWNTAHNVGGMGVGAAAAFALDFTGGAWQSAFWFPALIALVVAAFAFVVIRDTPASVGLPPIEEYRHDPAKVSSDTQGEAGMGYWQIILKHVVFNRVMVMLALANVFVYALRYGVLSWTPTYLSEHHHASVTAGIMGFSLFELAGIFGTLACGWVSDRVFKGNRTWTGVTFMIGVGVFLVLYWLSPVGTPYWLLMVYLFFIGAFIYGPVMLIGLQALDMSAPHVAGTSAGFTGLFGYVLGATMASTGVGLLVQNFGWSLTFAVLTGCVVAAILLLLAIGPEEKRLIALHDAKVRDAGPRA</sequence>
<dbReference type="InterPro" id="IPR011701">
    <property type="entry name" value="MFS"/>
</dbReference>
<dbReference type="PANTHER" id="PTHR43826">
    <property type="entry name" value="GLUCOSE-6-PHOSPHATE EXCHANGER SLC37A4"/>
    <property type="match status" value="1"/>
</dbReference>
<evidence type="ECO:0000256" key="6">
    <source>
        <dbReference type="SAM" id="MobiDB-lite"/>
    </source>
</evidence>
<comment type="subcellular location">
    <subcellularLocation>
        <location evidence="1">Cell membrane</location>
        <topology evidence="1">Multi-pass membrane protein</topology>
    </subcellularLocation>
</comment>
<organism evidence="9 10">
    <name type="scientific">Propioniciclava coleopterorum</name>
    <dbReference type="NCBI Taxonomy" id="2714937"/>
    <lineage>
        <taxon>Bacteria</taxon>
        <taxon>Bacillati</taxon>
        <taxon>Actinomycetota</taxon>
        <taxon>Actinomycetes</taxon>
        <taxon>Propionibacteriales</taxon>
        <taxon>Propionibacteriaceae</taxon>
        <taxon>Propioniciclava</taxon>
    </lineage>
</organism>
<evidence type="ECO:0000256" key="1">
    <source>
        <dbReference type="ARBA" id="ARBA00004651"/>
    </source>
</evidence>
<keyword evidence="5 7" id="KW-0472">Membrane</keyword>
<feature type="transmembrane region" description="Helical" evidence="7">
    <location>
        <begin position="111"/>
        <end position="130"/>
    </location>
</feature>
<feature type="transmembrane region" description="Helical" evidence="7">
    <location>
        <begin position="176"/>
        <end position="196"/>
    </location>
</feature>
<dbReference type="Pfam" id="PF07690">
    <property type="entry name" value="MFS_1"/>
    <property type="match status" value="1"/>
</dbReference>